<sequence length="231" mass="25845">MPQGSKVDSGLEHPIPWYLPLEEWLENWKAGQVTTKARVVCATSVGELTGCRCRLGRVPGITTLGIKHNPNTAYQKQQGALTVWSEAEHCDLALRFQEKLVVMRSGETWSRSRFCSILTQGLTDESEEERCEATPETSHLTDLPTCGLNKREEMADSVASALSSPIRREKLALDLQTEVEMVSMLQEDEKFLSEVFAQLTDDDKLCELTLQSQNRDAFFQNSGKVQDSSCS</sequence>
<dbReference type="InterPro" id="IPR051137">
    <property type="entry name" value="PP4R3-like"/>
</dbReference>
<comment type="caution">
    <text evidence="1">The sequence shown here is derived from an EMBL/GenBank/DDBJ whole genome shotgun (WGS) entry which is preliminary data.</text>
</comment>
<dbReference type="PANTHER" id="PTHR23318">
    <property type="entry name" value="ATP SYNTHASE GAMMA-RELATED"/>
    <property type="match status" value="1"/>
</dbReference>
<dbReference type="PANTHER" id="PTHR23318:SF18">
    <property type="entry name" value="SERINE_THREONINE-PROTEIN PHOSPHATASE 4 REGULATORY SUBUNIT 3B"/>
    <property type="match status" value="1"/>
</dbReference>
<dbReference type="Proteomes" id="UP001177744">
    <property type="component" value="Unassembled WGS sequence"/>
</dbReference>
<name>A0AA40LIQ3_CNENI</name>
<dbReference type="InterPro" id="IPR011993">
    <property type="entry name" value="PH-like_dom_sf"/>
</dbReference>
<dbReference type="Gene3D" id="2.30.29.30">
    <property type="entry name" value="Pleckstrin-homology domain (PH domain)/Phosphotyrosine-binding domain (PTB)"/>
    <property type="match status" value="1"/>
</dbReference>
<protein>
    <submittedName>
        <fullName evidence="1">Uncharacterized protein</fullName>
    </submittedName>
</protein>
<dbReference type="GO" id="GO:0005654">
    <property type="term" value="C:nucleoplasm"/>
    <property type="evidence" value="ECO:0007669"/>
    <property type="project" value="TreeGrafter"/>
</dbReference>
<dbReference type="GO" id="GO:0006974">
    <property type="term" value="P:DNA damage response"/>
    <property type="evidence" value="ECO:0007669"/>
    <property type="project" value="TreeGrafter"/>
</dbReference>
<keyword evidence="2" id="KW-1185">Reference proteome</keyword>
<dbReference type="AlphaFoldDB" id="A0AA40LIQ3"/>
<organism evidence="1 2">
    <name type="scientific">Cnephaeus nilssonii</name>
    <name type="common">Northern bat</name>
    <name type="synonym">Eptesicus nilssonii</name>
    <dbReference type="NCBI Taxonomy" id="3371016"/>
    <lineage>
        <taxon>Eukaryota</taxon>
        <taxon>Metazoa</taxon>
        <taxon>Chordata</taxon>
        <taxon>Craniata</taxon>
        <taxon>Vertebrata</taxon>
        <taxon>Euteleostomi</taxon>
        <taxon>Mammalia</taxon>
        <taxon>Eutheria</taxon>
        <taxon>Laurasiatheria</taxon>
        <taxon>Chiroptera</taxon>
        <taxon>Yangochiroptera</taxon>
        <taxon>Vespertilionidae</taxon>
        <taxon>Cnephaeus</taxon>
    </lineage>
</organism>
<dbReference type="EMBL" id="JAULJE010000017">
    <property type="protein sequence ID" value="KAK1333164.1"/>
    <property type="molecule type" value="Genomic_DNA"/>
</dbReference>
<evidence type="ECO:0000313" key="1">
    <source>
        <dbReference type="EMBL" id="KAK1333164.1"/>
    </source>
</evidence>
<proteinExistence type="predicted"/>
<gene>
    <name evidence="1" type="ORF">QTO34_006701</name>
</gene>
<evidence type="ECO:0000313" key="2">
    <source>
        <dbReference type="Proteomes" id="UP001177744"/>
    </source>
</evidence>
<reference evidence="1" key="1">
    <citation type="submission" date="2023-06" db="EMBL/GenBank/DDBJ databases">
        <title>Reference genome for the Northern bat (Eptesicus nilssonii), a most northern bat species.</title>
        <authorList>
            <person name="Laine V.N."/>
            <person name="Pulliainen A.T."/>
            <person name="Lilley T.M."/>
        </authorList>
    </citation>
    <scope>NUCLEOTIDE SEQUENCE</scope>
    <source>
        <strain evidence="1">BLF_Eptnil</strain>
        <tissue evidence="1">Kidney</tissue>
    </source>
</reference>
<accession>A0AA40LIQ3</accession>
<dbReference type="GO" id="GO:0030289">
    <property type="term" value="C:protein phosphatase 4 complex"/>
    <property type="evidence" value="ECO:0007669"/>
    <property type="project" value="TreeGrafter"/>
</dbReference>
<dbReference type="GO" id="GO:0072542">
    <property type="term" value="F:protein phosphatase activator activity"/>
    <property type="evidence" value="ECO:0007669"/>
    <property type="project" value="TreeGrafter"/>
</dbReference>